<keyword evidence="9" id="KW-1185">Reference proteome</keyword>
<dbReference type="Proteomes" id="UP000015525">
    <property type="component" value="Unassembled WGS sequence"/>
</dbReference>
<name>T0HJ30_9SPHN</name>
<keyword evidence="4" id="KW-0862">Zinc</keyword>
<evidence type="ECO:0000256" key="5">
    <source>
        <dbReference type="ARBA" id="ARBA00023049"/>
    </source>
</evidence>
<evidence type="ECO:0000256" key="6">
    <source>
        <dbReference type="SAM" id="MobiDB-lite"/>
    </source>
</evidence>
<evidence type="ECO:0000256" key="3">
    <source>
        <dbReference type="ARBA" id="ARBA00022801"/>
    </source>
</evidence>
<proteinExistence type="predicted"/>
<feature type="domain" description="MPN" evidence="7">
    <location>
        <begin position="1"/>
        <end position="65"/>
    </location>
</feature>
<dbReference type="GO" id="GO:0046872">
    <property type="term" value="F:metal ion binding"/>
    <property type="evidence" value="ECO:0007669"/>
    <property type="project" value="UniProtKB-KW"/>
</dbReference>
<dbReference type="GO" id="GO:0008237">
    <property type="term" value="F:metallopeptidase activity"/>
    <property type="evidence" value="ECO:0007669"/>
    <property type="project" value="UniProtKB-KW"/>
</dbReference>
<dbReference type="EMBL" id="ATHO01000167">
    <property type="protein sequence ID" value="EQA99329.1"/>
    <property type="molecule type" value="Genomic_DNA"/>
</dbReference>
<gene>
    <name evidence="8" type="ORF">L288_20070</name>
</gene>
<evidence type="ECO:0000313" key="8">
    <source>
        <dbReference type="EMBL" id="EQA99329.1"/>
    </source>
</evidence>
<dbReference type="Pfam" id="PF04002">
    <property type="entry name" value="RadC"/>
    <property type="match status" value="1"/>
</dbReference>
<evidence type="ECO:0000256" key="1">
    <source>
        <dbReference type="ARBA" id="ARBA00022670"/>
    </source>
</evidence>
<dbReference type="Gene3D" id="3.40.140.10">
    <property type="entry name" value="Cytidine Deaminase, domain 2"/>
    <property type="match status" value="1"/>
</dbReference>
<keyword evidence="5" id="KW-0482">Metalloprotease</keyword>
<accession>T0HJ30</accession>
<sequence>MIIKNIFGNARQVHNHPSGDPAPSRQDIDITRQIVEAGKRLGIAVHDHIIIGEKGHTSLRAQGLL</sequence>
<dbReference type="GO" id="GO:0006508">
    <property type="term" value="P:proteolysis"/>
    <property type="evidence" value="ECO:0007669"/>
    <property type="project" value="UniProtKB-KW"/>
</dbReference>
<dbReference type="PROSITE" id="PS01302">
    <property type="entry name" value="UPF0758"/>
    <property type="match status" value="1"/>
</dbReference>
<dbReference type="InterPro" id="IPR025657">
    <property type="entry name" value="RadC_JAB"/>
</dbReference>
<dbReference type="InterPro" id="IPR037518">
    <property type="entry name" value="MPN"/>
</dbReference>
<keyword evidence="3" id="KW-0378">Hydrolase</keyword>
<organism evidence="8 9">
    <name type="scientific">Sphingobium quisquiliarum P25</name>
    <dbReference type="NCBI Taxonomy" id="1329909"/>
    <lineage>
        <taxon>Bacteria</taxon>
        <taxon>Pseudomonadati</taxon>
        <taxon>Pseudomonadota</taxon>
        <taxon>Alphaproteobacteria</taxon>
        <taxon>Sphingomonadales</taxon>
        <taxon>Sphingomonadaceae</taxon>
        <taxon>Sphingobium</taxon>
    </lineage>
</organism>
<keyword evidence="1" id="KW-0645">Protease</keyword>
<protein>
    <recommendedName>
        <fullName evidence="7">MPN domain-containing protein</fullName>
    </recommendedName>
</protein>
<evidence type="ECO:0000259" key="7">
    <source>
        <dbReference type="PROSITE" id="PS50249"/>
    </source>
</evidence>
<dbReference type="PANTHER" id="PTHR30471:SF3">
    <property type="entry name" value="UPF0758 PROTEIN YEES-RELATED"/>
    <property type="match status" value="1"/>
</dbReference>
<dbReference type="AlphaFoldDB" id="T0HJ30"/>
<reference evidence="8 9" key="1">
    <citation type="journal article" date="2013" name="Genome Announc.">
        <title>Draft Genome Sequence of Sphingobium quisquiliarum Strain P25T, a Novel Hexachlorocyclohexane (HCH)-Degrading Bacterium Isolated from an HCH Dumpsite.</title>
        <authorList>
            <person name="Kumar Singh A."/>
            <person name="Sangwan N."/>
            <person name="Sharma A."/>
            <person name="Gupta V."/>
            <person name="Khurana J.P."/>
            <person name="Lal R."/>
        </authorList>
    </citation>
    <scope>NUCLEOTIDE SEQUENCE [LARGE SCALE GENOMIC DNA]</scope>
    <source>
        <strain evidence="8 9">P25</strain>
    </source>
</reference>
<dbReference type="PATRIC" id="fig|1329909.3.peg.3867"/>
<keyword evidence="2" id="KW-0479">Metal-binding</keyword>
<dbReference type="InterPro" id="IPR020891">
    <property type="entry name" value="UPF0758_CS"/>
</dbReference>
<feature type="region of interest" description="Disordered" evidence="6">
    <location>
        <begin position="1"/>
        <end position="25"/>
    </location>
</feature>
<evidence type="ECO:0000256" key="2">
    <source>
        <dbReference type="ARBA" id="ARBA00022723"/>
    </source>
</evidence>
<evidence type="ECO:0000313" key="9">
    <source>
        <dbReference type="Proteomes" id="UP000015525"/>
    </source>
</evidence>
<dbReference type="PANTHER" id="PTHR30471">
    <property type="entry name" value="DNA REPAIR PROTEIN RADC"/>
    <property type="match status" value="1"/>
</dbReference>
<evidence type="ECO:0000256" key="4">
    <source>
        <dbReference type="ARBA" id="ARBA00022833"/>
    </source>
</evidence>
<dbReference type="InterPro" id="IPR001405">
    <property type="entry name" value="UPF0758"/>
</dbReference>
<dbReference type="PROSITE" id="PS50249">
    <property type="entry name" value="MPN"/>
    <property type="match status" value="1"/>
</dbReference>
<comment type="caution">
    <text evidence="8">The sequence shown here is derived from an EMBL/GenBank/DDBJ whole genome shotgun (WGS) entry which is preliminary data.</text>
</comment>